<dbReference type="Proteomes" id="UP000186922">
    <property type="component" value="Unassembled WGS sequence"/>
</dbReference>
<protein>
    <submittedName>
        <fullName evidence="1">Uncharacterized protein</fullName>
    </submittedName>
</protein>
<dbReference type="AlphaFoldDB" id="A0A1D1W9C9"/>
<name>A0A1D1W9C9_RAMVA</name>
<organism evidence="1 2">
    <name type="scientific">Ramazzottius varieornatus</name>
    <name type="common">Water bear</name>
    <name type="synonym">Tardigrade</name>
    <dbReference type="NCBI Taxonomy" id="947166"/>
    <lineage>
        <taxon>Eukaryota</taxon>
        <taxon>Metazoa</taxon>
        <taxon>Ecdysozoa</taxon>
        <taxon>Tardigrada</taxon>
        <taxon>Eutardigrada</taxon>
        <taxon>Parachela</taxon>
        <taxon>Hypsibioidea</taxon>
        <taxon>Ramazzottiidae</taxon>
        <taxon>Ramazzottius</taxon>
    </lineage>
</organism>
<reference evidence="1 2" key="1">
    <citation type="journal article" date="2016" name="Nat. Commun.">
        <title>Extremotolerant tardigrade genome and improved radiotolerance of human cultured cells by tardigrade-unique protein.</title>
        <authorList>
            <person name="Hashimoto T."/>
            <person name="Horikawa D.D."/>
            <person name="Saito Y."/>
            <person name="Kuwahara H."/>
            <person name="Kozuka-Hata H."/>
            <person name="Shin-I T."/>
            <person name="Minakuchi Y."/>
            <person name="Ohishi K."/>
            <person name="Motoyama A."/>
            <person name="Aizu T."/>
            <person name="Enomoto A."/>
            <person name="Kondo K."/>
            <person name="Tanaka S."/>
            <person name="Hara Y."/>
            <person name="Koshikawa S."/>
            <person name="Sagara H."/>
            <person name="Miura T."/>
            <person name="Yokobori S."/>
            <person name="Miyagawa K."/>
            <person name="Suzuki Y."/>
            <person name="Kubo T."/>
            <person name="Oyama M."/>
            <person name="Kohara Y."/>
            <person name="Fujiyama A."/>
            <person name="Arakawa K."/>
            <person name="Katayama T."/>
            <person name="Toyoda A."/>
            <person name="Kunieda T."/>
        </authorList>
    </citation>
    <scope>NUCLEOTIDE SEQUENCE [LARGE SCALE GENOMIC DNA]</scope>
    <source>
        <strain evidence="1 2">YOKOZUNA-1</strain>
    </source>
</reference>
<comment type="caution">
    <text evidence="1">The sequence shown here is derived from an EMBL/GenBank/DDBJ whole genome shotgun (WGS) entry which is preliminary data.</text>
</comment>
<dbReference type="EMBL" id="BDGG01000023">
    <property type="protein sequence ID" value="GAV09533.1"/>
    <property type="molecule type" value="Genomic_DNA"/>
</dbReference>
<accession>A0A1D1W9C9</accession>
<proteinExistence type="predicted"/>
<keyword evidence="2" id="KW-1185">Reference proteome</keyword>
<gene>
    <name evidence="1" type="primary">RvY_19054</name>
    <name evidence="1" type="synonym">RvY_19054.1</name>
    <name evidence="1" type="ORF">RvY_19054-1</name>
</gene>
<sequence>MKPSEEERPPRYSQTLCILGCCQILFQTSVTILELADHVSVFAYCEKHQKTKKKIARSRRNFEAEQSAFRPAKGSQDSALGNGPALSVNCVCCHPCDDHGLLHCEACSTRQPGDGRPGEPSLRNSVYSKENDDVARLSMDRSIFYTECLLGKCSHCWIPGSTYTFYLRGQIPVIHNASSFSTYLNLQERDQSTSGNKKQFTTRSRS</sequence>
<evidence type="ECO:0000313" key="1">
    <source>
        <dbReference type="EMBL" id="GAV09533.1"/>
    </source>
</evidence>
<evidence type="ECO:0000313" key="2">
    <source>
        <dbReference type="Proteomes" id="UP000186922"/>
    </source>
</evidence>